<gene>
    <name evidence="1" type="ordered locus">Ssed_3010</name>
</gene>
<evidence type="ECO:0000313" key="1">
    <source>
        <dbReference type="EMBL" id="ABV37614.1"/>
    </source>
</evidence>
<proteinExistence type="predicted"/>
<dbReference type="EMBL" id="CP000821">
    <property type="protein sequence ID" value="ABV37614.1"/>
    <property type="molecule type" value="Genomic_DNA"/>
</dbReference>
<keyword evidence="2" id="KW-1185">Reference proteome</keyword>
<dbReference type="RefSeq" id="WP_012143344.1">
    <property type="nucleotide sequence ID" value="NC_009831.1"/>
</dbReference>
<dbReference type="STRING" id="425104.Ssed_3010"/>
<dbReference type="OrthoDB" id="6648013at2"/>
<dbReference type="PANTHER" id="PTHR30298">
    <property type="entry name" value="H REPEAT-ASSOCIATED PREDICTED TRANSPOSASE"/>
    <property type="match status" value="1"/>
</dbReference>
<evidence type="ECO:0000313" key="2">
    <source>
        <dbReference type="Proteomes" id="UP000002015"/>
    </source>
</evidence>
<dbReference type="PANTHER" id="PTHR30298:SF0">
    <property type="entry name" value="PROTEIN YBFL-RELATED"/>
    <property type="match status" value="1"/>
</dbReference>
<organism evidence="1 2">
    <name type="scientific">Shewanella sediminis (strain HAW-EB3)</name>
    <dbReference type="NCBI Taxonomy" id="425104"/>
    <lineage>
        <taxon>Bacteria</taxon>
        <taxon>Pseudomonadati</taxon>
        <taxon>Pseudomonadota</taxon>
        <taxon>Gammaproteobacteria</taxon>
        <taxon>Alteromonadales</taxon>
        <taxon>Shewanellaceae</taxon>
        <taxon>Shewanella</taxon>
    </lineage>
</organism>
<dbReference type="InterPro" id="IPR047647">
    <property type="entry name" value="ISAs1_transpos"/>
</dbReference>
<name>A8FXP1_SHESH</name>
<accession>A8FXP1</accession>
<dbReference type="KEGG" id="sse:Ssed_3010"/>
<sequence length="137" mass="15589">MNGWLLLMRWSVRGNVTQKILEKAVDYLLAVKGNQGSLASAFDDYFDFSMLNNDDIEIYTTKEQSRGRHESRAAFVSHDLSVLGDISDEWPGLKSMAFVVSMNSEKEVAEEADIYVRYYISSKQLNAEELLTASRLH</sequence>
<dbReference type="InterPro" id="IPR051698">
    <property type="entry name" value="Transposase_11-like"/>
</dbReference>
<protein>
    <submittedName>
        <fullName evidence="1">Rfbqrso22-4-like protein</fullName>
    </submittedName>
</protein>
<dbReference type="eggNOG" id="COG5433">
    <property type="taxonomic scope" value="Bacteria"/>
</dbReference>
<dbReference type="HOGENOM" id="CLU_046404_3_1_6"/>
<dbReference type="Proteomes" id="UP000002015">
    <property type="component" value="Chromosome"/>
</dbReference>
<reference evidence="1 2" key="1">
    <citation type="submission" date="2007-08" db="EMBL/GenBank/DDBJ databases">
        <title>Complete sequence of Shewanella sediminis HAW-EB3.</title>
        <authorList>
            <consortium name="US DOE Joint Genome Institute"/>
            <person name="Copeland A."/>
            <person name="Lucas S."/>
            <person name="Lapidus A."/>
            <person name="Barry K."/>
            <person name="Glavina del Rio T."/>
            <person name="Dalin E."/>
            <person name="Tice H."/>
            <person name="Pitluck S."/>
            <person name="Chertkov O."/>
            <person name="Brettin T."/>
            <person name="Bruce D."/>
            <person name="Detter J.C."/>
            <person name="Han C."/>
            <person name="Schmutz J."/>
            <person name="Larimer F."/>
            <person name="Land M."/>
            <person name="Hauser L."/>
            <person name="Kyrpides N."/>
            <person name="Kim E."/>
            <person name="Zhao J.-S."/>
            <person name="Richardson P."/>
        </authorList>
    </citation>
    <scope>NUCLEOTIDE SEQUENCE [LARGE SCALE GENOMIC DNA]</scope>
    <source>
        <strain evidence="1 2">HAW-EB3</strain>
    </source>
</reference>
<dbReference type="AlphaFoldDB" id="A8FXP1"/>
<dbReference type="NCBIfam" id="NF033564">
    <property type="entry name" value="transpos_ISAs1"/>
    <property type="match status" value="1"/>
</dbReference>